<evidence type="ECO:0000313" key="2">
    <source>
        <dbReference type="Proteomes" id="UP000537141"/>
    </source>
</evidence>
<evidence type="ECO:0008006" key="3">
    <source>
        <dbReference type="Google" id="ProtNLM"/>
    </source>
</evidence>
<organism evidence="1 2">
    <name type="scientific">Thalassotalea piscium</name>
    <dbReference type="NCBI Taxonomy" id="1230533"/>
    <lineage>
        <taxon>Bacteria</taxon>
        <taxon>Pseudomonadati</taxon>
        <taxon>Pseudomonadota</taxon>
        <taxon>Gammaproteobacteria</taxon>
        <taxon>Alteromonadales</taxon>
        <taxon>Colwelliaceae</taxon>
        <taxon>Thalassotalea</taxon>
    </lineage>
</organism>
<keyword evidence="2" id="KW-1185">Reference proteome</keyword>
<proteinExistence type="predicted"/>
<dbReference type="AlphaFoldDB" id="A0A7X0NEI2"/>
<gene>
    <name evidence="1" type="ORF">HNQ55_000447</name>
</gene>
<evidence type="ECO:0000313" key="1">
    <source>
        <dbReference type="EMBL" id="MBB6541972.1"/>
    </source>
</evidence>
<comment type="caution">
    <text evidence="1">The sequence shown here is derived from an EMBL/GenBank/DDBJ whole genome shotgun (WGS) entry which is preliminary data.</text>
</comment>
<name>A0A7X0NEI2_9GAMM</name>
<dbReference type="EMBL" id="JACHHU010000002">
    <property type="protein sequence ID" value="MBB6541972.1"/>
    <property type="molecule type" value="Genomic_DNA"/>
</dbReference>
<reference evidence="1 2" key="1">
    <citation type="submission" date="2020-08" db="EMBL/GenBank/DDBJ databases">
        <title>Genomic Encyclopedia of Type Strains, Phase IV (KMG-IV): sequencing the most valuable type-strain genomes for metagenomic binning, comparative biology and taxonomic classification.</title>
        <authorList>
            <person name="Goeker M."/>
        </authorList>
    </citation>
    <scope>NUCLEOTIDE SEQUENCE [LARGE SCALE GENOMIC DNA]</scope>
    <source>
        <strain evidence="1 2">DSM 26287</strain>
    </source>
</reference>
<dbReference type="Proteomes" id="UP000537141">
    <property type="component" value="Unassembled WGS sequence"/>
</dbReference>
<accession>A0A7X0NEI2</accession>
<protein>
    <recommendedName>
        <fullName evidence="3">NERD domain-containing protein</fullName>
    </recommendedName>
</protein>
<sequence>MSFEDKVIKIREKIKSFTHESLVSYFIRYLHYKPDNEHSAERRPWIAFLALEWALELTPRSNPKIASDKQAQQILEDIWNIQSDASDITNNKNFRMVLRKMIIPQLRFQTHPIQHLYFLFRFYSMLMQPSASSLPKEDFNRITGIEFERFLLFSALLQLVFTWNHSPVIKYQELVEYMCPYFSFRELKKLLNLVGGNVYEIESLIKQKRLLNRTIRRDEYFEEPFLIQKPVLIIPDGITTPHSTVLSIGISEFILRILKQADPSRFKDKFTSSFERYLEELLIEFKHRFFIETNIKSIYKENKLEGKVVDFIVIEKDKTLLIDAKGAEPKSRVLITDNPRILRDQIRDIHLKGVEQVSQCIQLLDSVKNDSIKEYENRHALIVTHQNYYIGDCCDLLEYLLPEHSQKLKKTINNMLPPENIHFCAIEDLEGIVHICNEANTSMCDFLSFCAKEQKFPETRKFDMHQHILEFAAMHKLGNTSPIGSTASKDAKDKIFEGLIDMMKGNQTYWNKGWIKNQKVLAGFAFGKMLF</sequence>
<dbReference type="RefSeq" id="WP_184422090.1">
    <property type="nucleotide sequence ID" value="NZ_AP027362.1"/>
</dbReference>